<evidence type="ECO:0008006" key="4">
    <source>
        <dbReference type="Google" id="ProtNLM"/>
    </source>
</evidence>
<dbReference type="AlphaFoldDB" id="A3ZTX0"/>
<feature type="chain" id="PRO_5002664102" description="CHAT domain-containing protein" evidence="1">
    <location>
        <begin position="26"/>
        <end position="1001"/>
    </location>
</feature>
<name>A3ZTX0_9BACT</name>
<dbReference type="RefSeq" id="WP_002654672.1">
    <property type="nucleotide sequence ID" value="NZ_CH672377.1"/>
</dbReference>
<dbReference type="OrthoDB" id="220906at2"/>
<feature type="signal peptide" evidence="1">
    <location>
        <begin position="1"/>
        <end position="25"/>
    </location>
</feature>
<dbReference type="Gene3D" id="1.25.40.10">
    <property type="entry name" value="Tetratricopeptide repeat domain"/>
    <property type="match status" value="1"/>
</dbReference>
<organism evidence="2 3">
    <name type="scientific">Blastopirellula marina DSM 3645</name>
    <dbReference type="NCBI Taxonomy" id="314230"/>
    <lineage>
        <taxon>Bacteria</taxon>
        <taxon>Pseudomonadati</taxon>
        <taxon>Planctomycetota</taxon>
        <taxon>Planctomycetia</taxon>
        <taxon>Pirellulales</taxon>
        <taxon>Pirellulaceae</taxon>
        <taxon>Blastopirellula</taxon>
    </lineage>
</organism>
<dbReference type="Proteomes" id="UP000004358">
    <property type="component" value="Unassembled WGS sequence"/>
</dbReference>
<gene>
    <name evidence="2" type="ORF">DSM3645_05380</name>
</gene>
<dbReference type="SUPFAM" id="SSF48452">
    <property type="entry name" value="TPR-like"/>
    <property type="match status" value="2"/>
</dbReference>
<proteinExistence type="predicted"/>
<dbReference type="EMBL" id="AANZ01000011">
    <property type="protein sequence ID" value="EAQ80028.1"/>
    <property type="molecule type" value="Genomic_DNA"/>
</dbReference>
<keyword evidence="1" id="KW-0732">Signal</keyword>
<dbReference type="eggNOG" id="COG4995">
    <property type="taxonomic scope" value="Bacteria"/>
</dbReference>
<reference evidence="2 3" key="1">
    <citation type="submission" date="2006-02" db="EMBL/GenBank/DDBJ databases">
        <authorList>
            <person name="Amann R."/>
            <person name="Ferriera S."/>
            <person name="Johnson J."/>
            <person name="Kravitz S."/>
            <person name="Halpern A."/>
            <person name="Remington K."/>
            <person name="Beeson K."/>
            <person name="Tran B."/>
            <person name="Rogers Y.-H."/>
            <person name="Friedman R."/>
            <person name="Venter J.C."/>
        </authorList>
    </citation>
    <scope>NUCLEOTIDE SEQUENCE [LARGE SCALE GENOMIC DNA]</scope>
    <source>
        <strain evidence="2 3">DSM 3645</strain>
    </source>
</reference>
<evidence type="ECO:0000313" key="2">
    <source>
        <dbReference type="EMBL" id="EAQ80028.1"/>
    </source>
</evidence>
<protein>
    <recommendedName>
        <fullName evidence="4">CHAT domain-containing protein</fullName>
    </recommendedName>
</protein>
<dbReference type="InterPro" id="IPR011990">
    <property type="entry name" value="TPR-like_helical_dom_sf"/>
</dbReference>
<evidence type="ECO:0000313" key="3">
    <source>
        <dbReference type="Proteomes" id="UP000004358"/>
    </source>
</evidence>
<accession>A3ZTX0</accession>
<evidence type="ECO:0000256" key="1">
    <source>
        <dbReference type="SAM" id="SignalP"/>
    </source>
</evidence>
<comment type="caution">
    <text evidence="2">The sequence shown here is derived from an EMBL/GenBank/DDBJ whole genome shotgun (WGS) entry which is preliminary data.</text>
</comment>
<dbReference type="HOGENOM" id="CLU_292540_0_0_0"/>
<sequence length="1001" mass="110628">MTSRPLTGWLIACSLIFVAAGPAGAVQAQRNGDATKPNNAFFLGFSPLYAGEFKEALNVFDNVSSTAVVTANGRWVDSICYATMRGECYYQMGANAKALEQYNAAVLLYLQHSDWMMRLSTDTVQAIGPVSSDPRSSITWGPSARTTAIGKFPDTLLSLQGNSPEQNRNVVNNGGTFMAQQYHPIRAGEIARCLALAISRRRQLLGPLGESDPLNKNLITALQRRPAPPNHWLGVWVDMQLGLAQATAGKLRDAIPTIQRSLTIGGQYDHPLTAIGLLELGRLALEQKNLEAAETYFVEATYPAIAFGQYDIAAEAFALLGSVHLISKPNQVSQYLATAAAWRNFGKFNVLKGTVLIALAEHYSCAGDANKAGAALNEARRAMNRTDMMTGRVGARYAYQLALMEFQRGNMIAGSASLNDAVRIQRVVSLRIFQTILTNEWFAANVLTERSAQLLYDNLLREPTDSDWATDPLDTITYQLNPNGVALERWFYSALERKQPELALEIADRIRRIRYFATLPLGGREMALRWILDAPETSLSTDARLQRQDLLTKYPVLKTALDRTEDIRKQLKELPPQAIEKEQFVAQEKLLEQLAEATMVIETKLGEVSLRRDRSTFLFPPLRTTKELREKLSEKQVVLAFFNSSGGVFAFLFTKEDYVYWKIENPSDLKKQIVELFRSMGLLKKDGPIDVATLNDEAWKANSAKLLLTLMPTLKAGFFDQYEELIVVPDGPLWYVPVEMLHLDDGAGGSLPLTEKVRIRYAPLASLAIPEIDKRRRPLLSAIVSGRLYVRDDAEATNFYYDKLSPAFAAAARLDKKTPGPTSLLGKTWDNLVVLDDIEDLESLPYGWSLAQIDRGKPGSDLGSWFPLPLATPQTVYLPGFHTAAEDSLKRGGNGDEIFAAAMGTYSGGTQTLVLSRWHSAGDAAVRMTAGIGARIDRLPASQAWQEAIAEVRSAPLDAAHEPRLRVLGDLKPPETADHPFFWADLMVIDSGIVPQETETP</sequence>